<sequence length="276" mass="31200">MKIEELYIQSKSGDMSRCEDGYFLNDHYAVVIDGATSVSDRFYDGKTQGQLATDIIKTAFETLNGTEDIQDIIHVINEQYSQLYKSLGLEEEVKNKPFLCPSASMIIYSKHHSKVWMVGDCQCFFNGELHQNVKHIDVVFGEVRSILLQGELIRGATEEELLADDVGFQMIKPLIQKQYNFQNTNPESNLSYAVVNGFPIPPELIKTVDVPEDVVVISLASDGYPKIYETLKQSEEELAKIIEVDPLCIRENVATKGLIQGNVSFDDRTYMKVKIK</sequence>
<dbReference type="Gene3D" id="3.60.40.10">
    <property type="entry name" value="PPM-type phosphatase domain"/>
    <property type="match status" value="1"/>
</dbReference>
<dbReference type="EMBL" id="JACHGH010000010">
    <property type="protein sequence ID" value="MBB6454608.1"/>
    <property type="molecule type" value="Genomic_DNA"/>
</dbReference>
<proteinExistence type="predicted"/>
<gene>
    <name evidence="1" type="ORF">HNQ94_003097</name>
</gene>
<accession>A0A841Q878</accession>
<keyword evidence="1" id="KW-0378">Hydrolase</keyword>
<dbReference type="InterPro" id="IPR036457">
    <property type="entry name" value="PPM-type-like_dom_sf"/>
</dbReference>
<dbReference type="EC" id="3.1.4.46" evidence="1"/>
<dbReference type="GO" id="GO:0008889">
    <property type="term" value="F:glycerophosphodiester phosphodiesterase activity"/>
    <property type="evidence" value="ECO:0007669"/>
    <property type="project" value="UniProtKB-EC"/>
</dbReference>
<dbReference type="RefSeq" id="WP_174496997.1">
    <property type="nucleotide sequence ID" value="NZ_CADDWK010000010.1"/>
</dbReference>
<organism evidence="1 2">
    <name type="scientific">Salirhabdus euzebyi</name>
    <dbReference type="NCBI Taxonomy" id="394506"/>
    <lineage>
        <taxon>Bacteria</taxon>
        <taxon>Bacillati</taxon>
        <taxon>Bacillota</taxon>
        <taxon>Bacilli</taxon>
        <taxon>Bacillales</taxon>
        <taxon>Bacillaceae</taxon>
        <taxon>Salirhabdus</taxon>
    </lineage>
</organism>
<protein>
    <submittedName>
        <fullName evidence="1">Glycerophosphoryl diester phosphodiesterase</fullName>
        <ecNumber evidence="1">3.1.4.46</ecNumber>
    </submittedName>
</protein>
<reference evidence="1 2" key="1">
    <citation type="submission" date="2020-08" db="EMBL/GenBank/DDBJ databases">
        <title>Genomic Encyclopedia of Type Strains, Phase IV (KMG-IV): sequencing the most valuable type-strain genomes for metagenomic binning, comparative biology and taxonomic classification.</title>
        <authorList>
            <person name="Goeker M."/>
        </authorList>
    </citation>
    <scope>NUCLEOTIDE SEQUENCE [LARGE SCALE GENOMIC DNA]</scope>
    <source>
        <strain evidence="1 2">DSM 19612</strain>
    </source>
</reference>
<keyword evidence="2" id="KW-1185">Reference proteome</keyword>
<evidence type="ECO:0000313" key="1">
    <source>
        <dbReference type="EMBL" id="MBB6454608.1"/>
    </source>
</evidence>
<dbReference type="AlphaFoldDB" id="A0A841Q878"/>
<dbReference type="Proteomes" id="UP000581688">
    <property type="component" value="Unassembled WGS sequence"/>
</dbReference>
<name>A0A841Q878_9BACI</name>
<comment type="caution">
    <text evidence="1">The sequence shown here is derived from an EMBL/GenBank/DDBJ whole genome shotgun (WGS) entry which is preliminary data.</text>
</comment>
<evidence type="ECO:0000313" key="2">
    <source>
        <dbReference type="Proteomes" id="UP000581688"/>
    </source>
</evidence>